<reference evidence="2 3" key="1">
    <citation type="submission" date="2018-08" db="EMBL/GenBank/DDBJ databases">
        <title>Lactobacillus suantsai sp. nov., isolated from traditional fermented suan-tsai in Taiwan.</title>
        <authorList>
            <person name="Huang C.-H."/>
        </authorList>
    </citation>
    <scope>NUCLEOTIDE SEQUENCE [LARGE SCALE GENOMIC DNA]</scope>
    <source>
        <strain evidence="2 3">BCRC 12945</strain>
    </source>
</reference>
<dbReference type="InterPro" id="IPR000182">
    <property type="entry name" value="GNAT_dom"/>
</dbReference>
<name>A0A4Q0VHN9_9LACO</name>
<protein>
    <submittedName>
        <fullName evidence="2">N-acetyltransferase</fullName>
    </submittedName>
</protein>
<dbReference type="Proteomes" id="UP000290602">
    <property type="component" value="Unassembled WGS sequence"/>
</dbReference>
<keyword evidence="3" id="KW-1185">Reference proteome</keyword>
<evidence type="ECO:0000313" key="3">
    <source>
        <dbReference type="Proteomes" id="UP000290602"/>
    </source>
</evidence>
<dbReference type="Gene3D" id="3.40.630.30">
    <property type="match status" value="1"/>
</dbReference>
<evidence type="ECO:0000259" key="1">
    <source>
        <dbReference type="PROSITE" id="PS51186"/>
    </source>
</evidence>
<keyword evidence="2" id="KW-0808">Transferase</keyword>
<dbReference type="AlphaFoldDB" id="A0A4Q0VHN9"/>
<dbReference type="OrthoDB" id="9797178at2"/>
<dbReference type="InterPro" id="IPR016181">
    <property type="entry name" value="Acyl_CoA_acyltransferase"/>
</dbReference>
<dbReference type="CDD" id="cd04301">
    <property type="entry name" value="NAT_SF"/>
    <property type="match status" value="1"/>
</dbReference>
<dbReference type="GO" id="GO:0016747">
    <property type="term" value="F:acyltransferase activity, transferring groups other than amino-acyl groups"/>
    <property type="evidence" value="ECO:0007669"/>
    <property type="project" value="InterPro"/>
</dbReference>
<sequence length="178" mass="19322">MKLSFETIQPTDFDQVDQLVADAFAPVPQSQGQEVGFLHQLRTTFDYQPTFEMVAKPSIDQVVGHGILTPVTVRGTQHTTTILALAPLAVKPTWQGNGVGSQLLSELEVRARLAGYPAVSVVGDPNYYGQRGYVMAEEFSIHNPRLVPMGNHLIKPLNAGALAHVGGMLEYPAPFAKI</sequence>
<dbReference type="RefSeq" id="WP_129033409.1">
    <property type="nucleotide sequence ID" value="NZ_QXIL01000045.1"/>
</dbReference>
<dbReference type="PROSITE" id="PS51186">
    <property type="entry name" value="GNAT"/>
    <property type="match status" value="1"/>
</dbReference>
<organism evidence="2 3">
    <name type="scientific">Levilactobacillus suantsaii</name>
    <dbReference type="NCBI Taxonomy" id="2292255"/>
    <lineage>
        <taxon>Bacteria</taxon>
        <taxon>Bacillati</taxon>
        <taxon>Bacillota</taxon>
        <taxon>Bacilli</taxon>
        <taxon>Lactobacillales</taxon>
        <taxon>Lactobacillaceae</taxon>
        <taxon>Levilactobacillus</taxon>
    </lineage>
</organism>
<gene>
    <name evidence="2" type="ORF">DXH47_11380</name>
</gene>
<evidence type="ECO:0000313" key="2">
    <source>
        <dbReference type="EMBL" id="RXI75783.1"/>
    </source>
</evidence>
<comment type="caution">
    <text evidence="2">The sequence shown here is derived from an EMBL/GenBank/DDBJ whole genome shotgun (WGS) entry which is preliminary data.</text>
</comment>
<accession>A0A4Q0VHN9</accession>
<feature type="domain" description="N-acetyltransferase" evidence="1">
    <location>
        <begin position="3"/>
        <end position="154"/>
    </location>
</feature>
<dbReference type="SUPFAM" id="SSF55729">
    <property type="entry name" value="Acyl-CoA N-acyltransferases (Nat)"/>
    <property type="match status" value="1"/>
</dbReference>
<dbReference type="Pfam" id="PF00583">
    <property type="entry name" value="Acetyltransf_1"/>
    <property type="match status" value="1"/>
</dbReference>
<dbReference type="EMBL" id="QXIL01000045">
    <property type="protein sequence ID" value="RXI75783.1"/>
    <property type="molecule type" value="Genomic_DNA"/>
</dbReference>
<proteinExistence type="predicted"/>